<feature type="signal peptide" evidence="2">
    <location>
        <begin position="1"/>
        <end position="29"/>
    </location>
</feature>
<evidence type="ECO:0000313" key="4">
    <source>
        <dbReference type="EMBL" id="SPE28998.1"/>
    </source>
</evidence>
<dbReference type="Proteomes" id="UP000239735">
    <property type="component" value="Unassembled WGS sequence"/>
</dbReference>
<keyword evidence="1" id="KW-0472">Membrane</keyword>
<organism evidence="4 5">
    <name type="scientific">Candidatus Sulfuritelmatomonas gaucii</name>
    <dbReference type="NCBI Taxonomy" id="2043161"/>
    <lineage>
        <taxon>Bacteria</taxon>
        <taxon>Pseudomonadati</taxon>
        <taxon>Acidobacteriota</taxon>
        <taxon>Terriglobia</taxon>
        <taxon>Terriglobales</taxon>
        <taxon>Acidobacteriaceae</taxon>
        <taxon>Candidatus Sulfuritelmatomonas</taxon>
    </lineage>
</organism>
<sequence>MQVRGMICRGLRLQWAAGLALAFTLPALAAAAAPAIATQTSLNVQTSDQSGHTQATAAISVNGIDGTPASGAVVLEDGSKQLAEVLLDANGQATAQVSLPAGGHALHAVYTGDAAHLKSSSITSNVSGQASSTPNFAITLAAVSPSSLPLTVTNGSSGTVAVTVVPEDNAALTAPMFVTLSCSGLPSLASCTFTPESLEILPTTPASCPSGSPPSACPPVSSMLIQTQRQGTTGALTPVPLGRKNSPVAWAILLPGVLGLGGLAWGTRRRKWLNRLMLVALLGLVTTLGTTACNPLYYYYNHGPTVTPSTPTGNFTITVTGQSTNGVTAITNSTTFVLTVQ</sequence>
<dbReference type="Gene3D" id="2.60.40.10">
    <property type="entry name" value="Immunoglobulins"/>
    <property type="match status" value="1"/>
</dbReference>
<dbReference type="AlphaFoldDB" id="A0A2N9M0P7"/>
<reference evidence="5" key="1">
    <citation type="submission" date="2018-02" db="EMBL/GenBank/DDBJ databases">
        <authorList>
            <person name="Hausmann B."/>
        </authorList>
    </citation>
    <scope>NUCLEOTIDE SEQUENCE [LARGE SCALE GENOMIC DNA]</scope>
    <source>
        <strain evidence="5">Peat soil MAG SbA5</strain>
    </source>
</reference>
<feature type="chain" id="PRO_5014776824" description="Bacterial Ig-like domain-containing protein" evidence="2">
    <location>
        <begin position="30"/>
        <end position="341"/>
    </location>
</feature>
<feature type="domain" description="Bacterial Ig-like" evidence="3">
    <location>
        <begin position="46"/>
        <end position="126"/>
    </location>
</feature>
<evidence type="ECO:0000256" key="1">
    <source>
        <dbReference type="SAM" id="Phobius"/>
    </source>
</evidence>
<feature type="transmembrane region" description="Helical" evidence="1">
    <location>
        <begin position="248"/>
        <end position="266"/>
    </location>
</feature>
<evidence type="ECO:0000256" key="2">
    <source>
        <dbReference type="SAM" id="SignalP"/>
    </source>
</evidence>
<dbReference type="InterPro" id="IPR013783">
    <property type="entry name" value="Ig-like_fold"/>
</dbReference>
<dbReference type="Pfam" id="PF16640">
    <property type="entry name" value="Big_3_5"/>
    <property type="match status" value="1"/>
</dbReference>
<gene>
    <name evidence="4" type="ORF">SBA5_70088</name>
</gene>
<feature type="transmembrane region" description="Helical" evidence="1">
    <location>
        <begin position="278"/>
        <end position="300"/>
    </location>
</feature>
<dbReference type="InterPro" id="IPR032109">
    <property type="entry name" value="Big_3_5"/>
</dbReference>
<evidence type="ECO:0000313" key="5">
    <source>
        <dbReference type="Proteomes" id="UP000239735"/>
    </source>
</evidence>
<accession>A0A2N9M0P7</accession>
<name>A0A2N9M0P7_9BACT</name>
<keyword evidence="1" id="KW-1133">Transmembrane helix</keyword>
<dbReference type="EMBL" id="OKRB01000130">
    <property type="protein sequence ID" value="SPE28998.1"/>
    <property type="molecule type" value="Genomic_DNA"/>
</dbReference>
<proteinExistence type="predicted"/>
<keyword evidence="2" id="KW-0732">Signal</keyword>
<evidence type="ECO:0000259" key="3">
    <source>
        <dbReference type="Pfam" id="PF16640"/>
    </source>
</evidence>
<keyword evidence="1" id="KW-0812">Transmembrane</keyword>
<protein>
    <recommendedName>
        <fullName evidence="3">Bacterial Ig-like domain-containing protein</fullName>
    </recommendedName>
</protein>